<organism evidence="7 8">
    <name type="scientific">Salmonella typhimurium (strain 14028s / SGSC 2262)</name>
    <dbReference type="NCBI Taxonomy" id="588858"/>
    <lineage>
        <taxon>Bacteria</taxon>
        <taxon>Pseudomonadati</taxon>
        <taxon>Pseudomonadota</taxon>
        <taxon>Gammaproteobacteria</taxon>
        <taxon>Enterobacterales</taxon>
        <taxon>Enterobacteriaceae</taxon>
        <taxon>Salmonella</taxon>
    </lineage>
</organism>
<dbReference type="InterPro" id="IPR005538">
    <property type="entry name" value="LrgA/CidA"/>
</dbReference>
<comment type="subcellular location">
    <subcellularLocation>
        <location evidence="1">Cell membrane</location>
        <topology evidence="1">Multi-pass membrane protein</topology>
    </subcellularLocation>
</comment>
<dbReference type="Pfam" id="PF03788">
    <property type="entry name" value="LrgA"/>
    <property type="match status" value="1"/>
</dbReference>
<dbReference type="GO" id="GO:0005886">
    <property type="term" value="C:plasma membrane"/>
    <property type="evidence" value="ECO:0007669"/>
    <property type="project" value="UniProtKB-SubCell"/>
</dbReference>
<reference evidence="7 8" key="1">
    <citation type="journal article" date="2010" name="J. Bacteriol.">
        <title>Short-term signatures of evolutionary change in the Salmonella enterica serovar typhimurium 14028 genome.</title>
        <authorList>
            <person name="Jarvik T."/>
            <person name="Smillie C."/>
            <person name="Groisman E.A."/>
            <person name="Ochman H."/>
        </authorList>
    </citation>
    <scope>NUCLEOTIDE SEQUENCE [LARGE SCALE GENOMIC DNA]</scope>
    <source>
        <strain evidence="8">14028s / SGSC 2262</strain>
    </source>
</reference>
<dbReference type="Proteomes" id="UP000002695">
    <property type="component" value="Chromosome"/>
</dbReference>
<evidence type="ECO:0000313" key="8">
    <source>
        <dbReference type="Proteomes" id="UP000002695"/>
    </source>
</evidence>
<accession>A0A0F6BAC4</accession>
<keyword evidence="3 6" id="KW-0812">Transmembrane</keyword>
<dbReference type="KEGG" id="seo:STM14_5137"/>
<dbReference type="PANTHER" id="PTHR33931">
    <property type="entry name" value="HOLIN-LIKE PROTEIN CIDA-RELATED"/>
    <property type="match status" value="1"/>
</dbReference>
<feature type="transmembrane region" description="Helical" evidence="6">
    <location>
        <begin position="82"/>
        <end position="102"/>
    </location>
</feature>
<dbReference type="EMBL" id="CP001363">
    <property type="protein sequence ID" value="ACY91476.1"/>
    <property type="molecule type" value="Genomic_DNA"/>
</dbReference>
<proteinExistence type="predicted"/>
<dbReference type="PANTHER" id="PTHR33931:SF2">
    <property type="entry name" value="HOLIN-LIKE PROTEIN CIDA"/>
    <property type="match status" value="1"/>
</dbReference>
<feature type="transmembrane region" description="Helical" evidence="6">
    <location>
        <begin position="57"/>
        <end position="76"/>
    </location>
</feature>
<keyword evidence="2" id="KW-1003">Cell membrane</keyword>
<evidence type="ECO:0000256" key="6">
    <source>
        <dbReference type="SAM" id="Phobius"/>
    </source>
</evidence>
<evidence type="ECO:0000256" key="3">
    <source>
        <dbReference type="ARBA" id="ARBA00022692"/>
    </source>
</evidence>
<evidence type="ECO:0000313" key="7">
    <source>
        <dbReference type="EMBL" id="ACY91476.1"/>
    </source>
</evidence>
<feature type="transmembrane region" description="Helical" evidence="6">
    <location>
        <begin position="26"/>
        <end position="45"/>
    </location>
</feature>
<protein>
    <submittedName>
        <fullName evidence="7">LrgA family protein</fullName>
    </submittedName>
</protein>
<evidence type="ECO:0000256" key="1">
    <source>
        <dbReference type="ARBA" id="ARBA00004651"/>
    </source>
</evidence>
<dbReference type="AlphaFoldDB" id="A0A0F6BAC4"/>
<sequence length="171" mass="19222">MIIPSDYACNDFNSFLPVTEVLYTGAPYYFSGHSLMAVAISRVTPAVVQRLQVPVQVLLYAGLFIFSQYLVSWLHLPLPANLVGMVLMLALIVCRIIPLSWVRAGARWLLAEMLLFFVPAVVAVVNYAHLLLVDGWRIFSVIAISTLMVLGATAWVVDKVYRYEMSRLNRE</sequence>
<name>A0A0F6BAC4_SALT1</name>
<feature type="transmembrane region" description="Helical" evidence="6">
    <location>
        <begin position="138"/>
        <end position="157"/>
    </location>
</feature>
<keyword evidence="8" id="KW-1185">Reference proteome</keyword>
<feature type="transmembrane region" description="Helical" evidence="6">
    <location>
        <begin position="114"/>
        <end position="132"/>
    </location>
</feature>
<dbReference type="PATRIC" id="fig|588858.6.peg.4649"/>
<evidence type="ECO:0000256" key="4">
    <source>
        <dbReference type="ARBA" id="ARBA00022989"/>
    </source>
</evidence>
<gene>
    <name evidence="7" type="ordered locus">STM14_5137</name>
</gene>
<evidence type="ECO:0000256" key="2">
    <source>
        <dbReference type="ARBA" id="ARBA00022475"/>
    </source>
</evidence>
<dbReference type="HOGENOM" id="CLU_113736_3_0_6"/>
<evidence type="ECO:0000256" key="5">
    <source>
        <dbReference type="ARBA" id="ARBA00023136"/>
    </source>
</evidence>
<keyword evidence="4 6" id="KW-1133">Transmembrane helix</keyword>
<keyword evidence="5 6" id="KW-0472">Membrane</keyword>